<sequence>MVFYETRLKEKAVKAFIQNVNLNMNEREFIAKKFYNKQLLISTFRELSSLADQTKDKEKKLKQVHNMYLKKFAFGSLKKEKKVRKRTRLIQIQKTLENQMMKRVFKAWPEGCSAIREDEEREAERETLFSKALQYLDEISSDDF</sequence>
<keyword evidence="2" id="KW-1185">Reference proteome</keyword>
<protein>
    <submittedName>
        <fullName evidence="1">Uncharacterized protein</fullName>
    </submittedName>
</protein>
<evidence type="ECO:0000313" key="2">
    <source>
        <dbReference type="Proteomes" id="UP000179807"/>
    </source>
</evidence>
<proteinExistence type="predicted"/>
<dbReference type="EMBL" id="MLAK01000629">
    <property type="protein sequence ID" value="OHT09803.1"/>
    <property type="molecule type" value="Genomic_DNA"/>
</dbReference>
<comment type="caution">
    <text evidence="1">The sequence shown here is derived from an EMBL/GenBank/DDBJ whole genome shotgun (WGS) entry which is preliminary data.</text>
</comment>
<dbReference type="AlphaFoldDB" id="A0A1J4KF51"/>
<organism evidence="1 2">
    <name type="scientific">Tritrichomonas foetus</name>
    <dbReference type="NCBI Taxonomy" id="1144522"/>
    <lineage>
        <taxon>Eukaryota</taxon>
        <taxon>Metamonada</taxon>
        <taxon>Parabasalia</taxon>
        <taxon>Tritrichomonadida</taxon>
        <taxon>Tritrichomonadidae</taxon>
        <taxon>Tritrichomonas</taxon>
    </lineage>
</organism>
<accession>A0A1J4KF51</accession>
<dbReference type="RefSeq" id="XP_068362939.1">
    <property type="nucleotide sequence ID" value="XM_068501795.1"/>
</dbReference>
<gene>
    <name evidence="1" type="ORF">TRFO_21163</name>
</gene>
<dbReference type="Proteomes" id="UP000179807">
    <property type="component" value="Unassembled WGS sequence"/>
</dbReference>
<evidence type="ECO:0000313" key="1">
    <source>
        <dbReference type="EMBL" id="OHT09803.1"/>
    </source>
</evidence>
<name>A0A1J4KF51_9EUKA</name>
<reference evidence="1" key="1">
    <citation type="submission" date="2016-10" db="EMBL/GenBank/DDBJ databases">
        <authorList>
            <person name="Benchimol M."/>
            <person name="Almeida L.G."/>
            <person name="Vasconcelos A.T."/>
            <person name="Perreira-Neves A."/>
            <person name="Rosa I.A."/>
            <person name="Tasca T."/>
            <person name="Bogo M.R."/>
            <person name="de Souza W."/>
        </authorList>
    </citation>
    <scope>NUCLEOTIDE SEQUENCE [LARGE SCALE GENOMIC DNA]</scope>
    <source>
        <strain evidence="1">K</strain>
    </source>
</reference>
<dbReference type="VEuPathDB" id="TrichDB:TRFO_21163"/>
<dbReference type="GeneID" id="94836499"/>